<keyword evidence="5 11" id="KW-0472">Membrane</keyword>
<accession>A0AAW0UNR3</accession>
<evidence type="ECO:0000313" key="14">
    <source>
        <dbReference type="Proteomes" id="UP001487740"/>
    </source>
</evidence>
<organism evidence="13 14">
    <name type="scientific">Scylla paramamosain</name>
    <name type="common">Mud crab</name>
    <dbReference type="NCBI Taxonomy" id="85552"/>
    <lineage>
        <taxon>Eukaryota</taxon>
        <taxon>Metazoa</taxon>
        <taxon>Ecdysozoa</taxon>
        <taxon>Arthropoda</taxon>
        <taxon>Crustacea</taxon>
        <taxon>Multicrustacea</taxon>
        <taxon>Malacostraca</taxon>
        <taxon>Eumalacostraca</taxon>
        <taxon>Eucarida</taxon>
        <taxon>Decapoda</taxon>
        <taxon>Pleocyemata</taxon>
        <taxon>Brachyura</taxon>
        <taxon>Eubrachyura</taxon>
        <taxon>Portunoidea</taxon>
        <taxon>Portunidae</taxon>
        <taxon>Portuninae</taxon>
        <taxon>Scylla</taxon>
    </lineage>
</organism>
<gene>
    <name evidence="13" type="ORF">O3P69_002837</name>
</gene>
<evidence type="ECO:0000256" key="11">
    <source>
        <dbReference type="SAM" id="Phobius"/>
    </source>
</evidence>
<feature type="chain" id="PRO_5043609414" description="Glycosylated lysosomal membrane protein" evidence="12">
    <location>
        <begin position="20"/>
        <end position="416"/>
    </location>
</feature>
<dbReference type="PANTHER" id="PTHR31981:SF1">
    <property type="entry name" value="GLYCOSYLATED LYSOSOMAL MEMBRANE PROTEIN"/>
    <property type="match status" value="1"/>
</dbReference>
<reference evidence="13 14" key="1">
    <citation type="submission" date="2023-03" db="EMBL/GenBank/DDBJ databases">
        <title>High-quality genome of Scylla paramamosain provides insights in environmental adaptation.</title>
        <authorList>
            <person name="Zhang L."/>
        </authorList>
    </citation>
    <scope>NUCLEOTIDE SEQUENCE [LARGE SCALE GENOMIC DNA]</scope>
    <source>
        <strain evidence="13">LZ_2023a</strain>
        <tissue evidence="13">Muscle</tissue>
    </source>
</reference>
<feature type="signal peptide" evidence="12">
    <location>
        <begin position="1"/>
        <end position="19"/>
    </location>
</feature>
<keyword evidence="4 11" id="KW-1133">Transmembrane helix</keyword>
<keyword evidence="14" id="KW-1185">Reference proteome</keyword>
<evidence type="ECO:0000256" key="1">
    <source>
        <dbReference type="ARBA" id="ARBA00010599"/>
    </source>
</evidence>
<keyword evidence="2 11" id="KW-0812">Transmembrane</keyword>
<evidence type="ECO:0000313" key="13">
    <source>
        <dbReference type="EMBL" id="KAK8401345.1"/>
    </source>
</evidence>
<name>A0AAW0UNR3_SCYPA</name>
<keyword evidence="6" id="KW-0325">Glycoprotein</keyword>
<dbReference type="EMBL" id="JARAKH010000009">
    <property type="protein sequence ID" value="KAK8401345.1"/>
    <property type="molecule type" value="Genomic_DNA"/>
</dbReference>
<evidence type="ECO:0000256" key="5">
    <source>
        <dbReference type="ARBA" id="ARBA00023136"/>
    </source>
</evidence>
<keyword evidence="7" id="KW-0458">Lysosome</keyword>
<evidence type="ECO:0000256" key="8">
    <source>
        <dbReference type="ARBA" id="ARBA00024176"/>
    </source>
</evidence>
<dbReference type="Proteomes" id="UP001487740">
    <property type="component" value="Unassembled WGS sequence"/>
</dbReference>
<evidence type="ECO:0000256" key="3">
    <source>
        <dbReference type="ARBA" id="ARBA00022729"/>
    </source>
</evidence>
<dbReference type="PANTHER" id="PTHR31981">
    <property type="entry name" value="GLYCOSYLATED LYSOSOMAL MEMBRANE PROTEIN"/>
    <property type="match status" value="1"/>
</dbReference>
<protein>
    <recommendedName>
        <fullName evidence="15">Glycosylated lysosomal membrane protein</fullName>
    </recommendedName>
</protein>
<comment type="subcellular location">
    <subcellularLocation>
        <location evidence="9">Lysosome membrane</location>
        <topology evidence="9">Single-pass type I membrane protein</topology>
        <orientation evidence="9">Lumenal side</orientation>
    </subcellularLocation>
</comment>
<comment type="caution">
    <text evidence="13">The sequence shown here is derived from an EMBL/GenBank/DDBJ whole genome shotgun (WGS) entry which is preliminary data.</text>
</comment>
<sequence length="416" mass="45447">MRGAVVVVVILAAVVVVAALPPRNLTDPEVNPGCEECEEPWLVVTAGEGANNTLHHLWGAKETLSFLVVAGTGGPNVSVDWDALRNGTNRSVTFQSQPSHVFGFVIPSLILYNDPKDKGAFKDQNESLRVPVSDFTWSAEVLPRSPHQVAVKLQTTHFQDTPLPNKTRILMQVSAYGEDGRSSVLPHLLYTPNSAQLDLILDHFKLNLTEEANSWNKTRWGMDVVVFSSEHKAEEEDGDFGLKFHTQKSLDDEHTPGVFNLDQLTSAGARAGDEAGGYLQWRPVSYLTSDRDISEATIPNLNTSLPALVNLTEPLRKSLAYAVMGDNLTLSGAAVTSIISFGQYKDGYYEAENYTTWTVAIGEGEPPKETFSTLVVVVISLGVVLPGAMFLVGCMVLAVRRWRRHSSSDSILITAE</sequence>
<dbReference type="AlphaFoldDB" id="A0AAW0UNR3"/>
<comment type="similarity">
    <text evidence="1">Belongs to the GLMP family.</text>
</comment>
<evidence type="ECO:0000256" key="6">
    <source>
        <dbReference type="ARBA" id="ARBA00023180"/>
    </source>
</evidence>
<comment type="subunit">
    <text evidence="10">Interacts (via lumenal domain) with lysosomal protein MFSD1; the interaction starts while both proteins are still in the endoplasmic reticulum and is required for stabilization of MFSD1 in lysosomes but has no direct effect on its targeting to lysosomes or transporter activity.</text>
</comment>
<evidence type="ECO:0000256" key="9">
    <source>
        <dbReference type="ARBA" id="ARBA00024189"/>
    </source>
</evidence>
<evidence type="ECO:0000256" key="12">
    <source>
        <dbReference type="SAM" id="SignalP"/>
    </source>
</evidence>
<keyword evidence="3 12" id="KW-0732">Signal</keyword>
<evidence type="ECO:0000256" key="10">
    <source>
        <dbReference type="ARBA" id="ARBA00044960"/>
    </source>
</evidence>
<dbReference type="Pfam" id="PF15065">
    <property type="entry name" value="NCU-G1"/>
    <property type="match status" value="1"/>
</dbReference>
<evidence type="ECO:0000256" key="4">
    <source>
        <dbReference type="ARBA" id="ARBA00022989"/>
    </source>
</evidence>
<proteinExistence type="inferred from homology"/>
<comment type="function">
    <text evidence="8">Required to protect lysosomal transporter MFSD1 from lysosomal proteolysis and for MFSD1 lysosomal localization.</text>
</comment>
<evidence type="ECO:0000256" key="2">
    <source>
        <dbReference type="ARBA" id="ARBA00022692"/>
    </source>
</evidence>
<evidence type="ECO:0000256" key="7">
    <source>
        <dbReference type="ARBA" id="ARBA00023228"/>
    </source>
</evidence>
<feature type="transmembrane region" description="Helical" evidence="11">
    <location>
        <begin position="374"/>
        <end position="399"/>
    </location>
</feature>
<dbReference type="GO" id="GO:0005765">
    <property type="term" value="C:lysosomal membrane"/>
    <property type="evidence" value="ECO:0007669"/>
    <property type="project" value="UniProtKB-SubCell"/>
</dbReference>
<evidence type="ECO:0008006" key="15">
    <source>
        <dbReference type="Google" id="ProtNLM"/>
    </source>
</evidence>
<dbReference type="InterPro" id="IPR029382">
    <property type="entry name" value="NCU-G1"/>
</dbReference>